<dbReference type="GO" id="GO:0005886">
    <property type="term" value="C:plasma membrane"/>
    <property type="evidence" value="ECO:0007669"/>
    <property type="project" value="UniProtKB-SubCell"/>
</dbReference>
<feature type="transmembrane region" description="Helical" evidence="6">
    <location>
        <begin position="137"/>
        <end position="155"/>
    </location>
</feature>
<keyword evidence="5 6" id="KW-0472">Membrane</keyword>
<protein>
    <submittedName>
        <fullName evidence="8">Phosphate:Na+ symporter</fullName>
    </submittedName>
</protein>
<feature type="transmembrane region" description="Helical" evidence="6">
    <location>
        <begin position="70"/>
        <end position="91"/>
    </location>
</feature>
<dbReference type="InterPro" id="IPR004633">
    <property type="entry name" value="NaPi_cotrn-rel/YqeW-like"/>
</dbReference>
<dbReference type="GO" id="GO:0044341">
    <property type="term" value="P:sodium-dependent phosphate transport"/>
    <property type="evidence" value="ECO:0007669"/>
    <property type="project" value="InterPro"/>
</dbReference>
<comment type="subcellular location">
    <subcellularLocation>
        <location evidence="1">Cell membrane</location>
        <topology evidence="1">Multi-pass membrane protein</topology>
    </subcellularLocation>
</comment>
<feature type="transmembrane region" description="Helical" evidence="6">
    <location>
        <begin position="230"/>
        <end position="247"/>
    </location>
</feature>
<dbReference type="Pfam" id="PF01895">
    <property type="entry name" value="PhoU"/>
    <property type="match status" value="2"/>
</dbReference>
<dbReference type="GO" id="GO:0005436">
    <property type="term" value="F:sodium:phosphate symporter activity"/>
    <property type="evidence" value="ECO:0007669"/>
    <property type="project" value="InterPro"/>
</dbReference>
<dbReference type="SUPFAM" id="SSF109755">
    <property type="entry name" value="PhoU-like"/>
    <property type="match status" value="1"/>
</dbReference>
<evidence type="ECO:0000313" key="9">
    <source>
        <dbReference type="Proteomes" id="UP000254808"/>
    </source>
</evidence>
<keyword evidence="4 6" id="KW-1133">Transmembrane helix</keyword>
<dbReference type="NCBIfam" id="NF037997">
    <property type="entry name" value="Na_Pi_symport"/>
    <property type="match status" value="1"/>
</dbReference>
<evidence type="ECO:0000256" key="2">
    <source>
        <dbReference type="ARBA" id="ARBA00022475"/>
    </source>
</evidence>
<dbReference type="Pfam" id="PF02690">
    <property type="entry name" value="Na_Pi_cotrans"/>
    <property type="match status" value="2"/>
</dbReference>
<accession>A0A345UNF6</accession>
<feature type="domain" description="PhoU" evidence="7">
    <location>
        <begin position="505"/>
        <end position="564"/>
    </location>
</feature>
<feature type="transmembrane region" description="Helical" evidence="6">
    <location>
        <begin position="111"/>
        <end position="130"/>
    </location>
</feature>
<dbReference type="Gene3D" id="1.20.58.220">
    <property type="entry name" value="Phosphate transport system protein phou homolog 2, domain 2"/>
    <property type="match status" value="1"/>
</dbReference>
<dbReference type="PANTHER" id="PTHR10010:SF46">
    <property type="entry name" value="SODIUM-DEPENDENT PHOSPHATE TRANSPORT PROTEIN 2B"/>
    <property type="match status" value="1"/>
</dbReference>
<evidence type="ECO:0000256" key="5">
    <source>
        <dbReference type="ARBA" id="ARBA00023136"/>
    </source>
</evidence>
<dbReference type="AlphaFoldDB" id="A0A345UNF6"/>
<dbReference type="Proteomes" id="UP000254808">
    <property type="component" value="Chromosome"/>
</dbReference>
<reference evidence="8 9" key="1">
    <citation type="submission" date="2018-03" db="EMBL/GenBank/DDBJ databases">
        <title>Phenotypic and genomic properties of Cyclonatronum proteinivorum gen. nov., sp. nov., a haloalkaliphilic bacteroidete from soda lakes possessing Na+-translocating rhodopsin.</title>
        <authorList>
            <person name="Toshchakov S.V."/>
            <person name="Korzhenkov A."/>
            <person name="Samarov N.I."/>
            <person name="Kublanov I.V."/>
            <person name="Muntyan M.S."/>
            <person name="Sorokin D.Y."/>
        </authorList>
    </citation>
    <scope>NUCLEOTIDE SEQUENCE [LARGE SCALE GENOMIC DNA]</scope>
    <source>
        <strain evidence="8 9">Omega</strain>
    </source>
</reference>
<feature type="transmembrane region" description="Helical" evidence="6">
    <location>
        <begin position="307"/>
        <end position="328"/>
    </location>
</feature>
<dbReference type="InterPro" id="IPR038078">
    <property type="entry name" value="PhoU-like_sf"/>
</dbReference>
<dbReference type="RefSeq" id="WP_114985143.1">
    <property type="nucleotide sequence ID" value="NZ_CP027806.1"/>
</dbReference>
<evidence type="ECO:0000256" key="4">
    <source>
        <dbReference type="ARBA" id="ARBA00022989"/>
    </source>
</evidence>
<sequence>MTYTFFDFLQLVGSLGIFIFGMKIFSDGLQKVAGSKLRSILKGMTRNRLTGVVTGFGTTAITQSSTTTTVMVVSFVNAGLLTFVESTGVIMGANIGTTITAWMVSVFGFKFQITPIAIMLIGIFFPFLFVSNMKLRNIAEAMIGFGILFIGLEFIKDAVPDIDENPEIFAFLNSFTDYGYVSLLIFVGVGTVLTLLTQSSSAATAITLVMLFQGWISFPIAAAMILGENIGTTVTANIAALIGNVHAKRAARFHFFFNIAGVTWMLVLIYPFLNGIDWIMQQAIPGSLSVFSDDPAARPNATLALSLFHTTFNVLNVIVLFAFVPYLVRFVERIQPDKGGADDRFELKYINIGLMSSAELSIEQARKEIGLFAKMVEKMHYGFLGLVYKKPEKQRKFLKKLEKREEITDQLEVEIAEYLVQISENTNVSSDSIRKIRNMQSMINDLERIGDLYFQMSKTYERTLDNEEERVPDEALDELREMLAAVHDAIIVMKDNILARTADVDLEAAIALERKIDETRDRLRESHYARLEGGAYNVRSGIMYLDLLNRLEKIGDHIMNVSEAAAGKKFVINKVEGVLPPVRKEAKSKNQ</sequence>
<evidence type="ECO:0000256" key="6">
    <source>
        <dbReference type="SAM" id="Phobius"/>
    </source>
</evidence>
<dbReference type="InterPro" id="IPR003841">
    <property type="entry name" value="Na/Pi_transpt"/>
</dbReference>
<dbReference type="InterPro" id="IPR026022">
    <property type="entry name" value="PhoU_dom"/>
</dbReference>
<feature type="domain" description="PhoU" evidence="7">
    <location>
        <begin position="394"/>
        <end position="454"/>
    </location>
</feature>
<evidence type="ECO:0000256" key="1">
    <source>
        <dbReference type="ARBA" id="ARBA00004651"/>
    </source>
</evidence>
<feature type="transmembrane region" description="Helical" evidence="6">
    <location>
        <begin position="254"/>
        <end position="273"/>
    </location>
</feature>
<dbReference type="KEGG" id="cprv:CYPRO_2769"/>
<evidence type="ECO:0000259" key="7">
    <source>
        <dbReference type="Pfam" id="PF01895"/>
    </source>
</evidence>
<keyword evidence="2" id="KW-1003">Cell membrane</keyword>
<feature type="transmembrane region" description="Helical" evidence="6">
    <location>
        <begin position="203"/>
        <end position="224"/>
    </location>
</feature>
<dbReference type="PANTHER" id="PTHR10010">
    <property type="entry name" value="SOLUTE CARRIER FAMILY 34 SODIUM PHOSPHATE , MEMBER 2-RELATED"/>
    <property type="match status" value="1"/>
</dbReference>
<feature type="transmembrane region" description="Helical" evidence="6">
    <location>
        <begin position="175"/>
        <end position="196"/>
    </location>
</feature>
<organism evidence="8 9">
    <name type="scientific">Cyclonatronum proteinivorum</name>
    <dbReference type="NCBI Taxonomy" id="1457365"/>
    <lineage>
        <taxon>Bacteria</taxon>
        <taxon>Pseudomonadati</taxon>
        <taxon>Balneolota</taxon>
        <taxon>Balneolia</taxon>
        <taxon>Balneolales</taxon>
        <taxon>Cyclonatronaceae</taxon>
        <taxon>Cyclonatronum</taxon>
    </lineage>
</organism>
<dbReference type="EMBL" id="CP027806">
    <property type="protein sequence ID" value="AXJ02008.1"/>
    <property type="molecule type" value="Genomic_DNA"/>
</dbReference>
<gene>
    <name evidence="8" type="ORF">CYPRO_2769</name>
</gene>
<proteinExistence type="predicted"/>
<dbReference type="OrthoDB" id="9763003at2"/>
<feature type="transmembrane region" description="Helical" evidence="6">
    <location>
        <begin position="6"/>
        <end position="26"/>
    </location>
</feature>
<name>A0A345UNF6_9BACT</name>
<dbReference type="NCBIfam" id="TIGR00704">
    <property type="entry name" value="NaPi_cotrn_rel"/>
    <property type="match status" value="1"/>
</dbReference>
<keyword evidence="3 6" id="KW-0812">Transmembrane</keyword>
<evidence type="ECO:0000313" key="8">
    <source>
        <dbReference type="EMBL" id="AXJ02008.1"/>
    </source>
</evidence>
<evidence type="ECO:0000256" key="3">
    <source>
        <dbReference type="ARBA" id="ARBA00022692"/>
    </source>
</evidence>
<keyword evidence="9" id="KW-1185">Reference proteome</keyword>